<organism evidence="1 2">
    <name type="scientific">Thermomonospora cellulosilytica</name>
    <dbReference type="NCBI Taxonomy" id="1411118"/>
    <lineage>
        <taxon>Bacteria</taxon>
        <taxon>Bacillati</taxon>
        <taxon>Actinomycetota</taxon>
        <taxon>Actinomycetes</taxon>
        <taxon>Streptosporangiales</taxon>
        <taxon>Thermomonosporaceae</taxon>
        <taxon>Thermomonospora</taxon>
    </lineage>
</organism>
<dbReference type="InterPro" id="IPR017946">
    <property type="entry name" value="PLC-like_Pdiesterase_TIM-brl"/>
</dbReference>
<dbReference type="GO" id="GO:0006629">
    <property type="term" value="P:lipid metabolic process"/>
    <property type="evidence" value="ECO:0007669"/>
    <property type="project" value="InterPro"/>
</dbReference>
<dbReference type="Pfam" id="PF16670">
    <property type="entry name" value="PI-PLC-C1"/>
    <property type="match status" value="1"/>
</dbReference>
<dbReference type="EMBL" id="JACJII010000001">
    <property type="protein sequence ID" value="MBA9004099.1"/>
    <property type="molecule type" value="Genomic_DNA"/>
</dbReference>
<evidence type="ECO:0008006" key="3">
    <source>
        <dbReference type="Google" id="ProtNLM"/>
    </source>
</evidence>
<sequence>MRIRPPSPASFRRRAAVLAGTALTAVAVWPGVPAGADTELRLNQIQVVGSHNSYHLEPSAREFALVSLFAGDQAGAWQYSHRPLGEQLAGQRVRQIELDLYADPNGGMYARPLIRTLTGQPAEYDPRMREPGTKVLHVAGLDYRSNCLKLVDCLAAVRDWSRADPGHVPVAILLEFKDSLPVGDLSVPLVTWTRDRILAVEQEIRSVFAAGDLITPDTVRDPGRTLEQSVREGGWPTLAESRGKVMFLMDNTGVHRDRYVEGNPSLEGRLMFTSSEPGRPDAAFVKRNDPAPAIRDLVAQGYLVRTRADADTLEARSGDTARRDAALASGAQWVSTDYPAPGMSARWGTDYHVSLPNGAAARCNPVTAPATCTITTP</sequence>
<dbReference type="RefSeq" id="WP_182705681.1">
    <property type="nucleotide sequence ID" value="NZ_JACJII010000001.1"/>
</dbReference>
<dbReference type="GO" id="GO:0008081">
    <property type="term" value="F:phosphoric diester hydrolase activity"/>
    <property type="evidence" value="ECO:0007669"/>
    <property type="project" value="InterPro"/>
</dbReference>
<proteinExistence type="predicted"/>
<dbReference type="Proteomes" id="UP000539313">
    <property type="component" value="Unassembled WGS sequence"/>
</dbReference>
<dbReference type="SUPFAM" id="SSF51695">
    <property type="entry name" value="PLC-like phosphodiesterases"/>
    <property type="match status" value="1"/>
</dbReference>
<dbReference type="Gene3D" id="3.20.20.190">
    <property type="entry name" value="Phosphatidylinositol (PI) phosphodiesterase"/>
    <property type="match status" value="1"/>
</dbReference>
<comment type="caution">
    <text evidence="1">The sequence shown here is derived from an EMBL/GenBank/DDBJ whole genome shotgun (WGS) entry which is preliminary data.</text>
</comment>
<evidence type="ECO:0000313" key="1">
    <source>
        <dbReference type="EMBL" id="MBA9004099.1"/>
    </source>
</evidence>
<accession>A0A7W3MYA6</accession>
<dbReference type="AlphaFoldDB" id="A0A7W3MYA6"/>
<gene>
    <name evidence="1" type="ORF">HNR21_002981</name>
</gene>
<keyword evidence="2" id="KW-1185">Reference proteome</keyword>
<name>A0A7W3MYA6_9ACTN</name>
<reference evidence="1 2" key="1">
    <citation type="submission" date="2020-08" db="EMBL/GenBank/DDBJ databases">
        <title>Sequencing the genomes of 1000 actinobacteria strains.</title>
        <authorList>
            <person name="Klenk H.-P."/>
        </authorList>
    </citation>
    <scope>NUCLEOTIDE SEQUENCE [LARGE SCALE GENOMIC DNA]</scope>
    <source>
        <strain evidence="1 2">DSM 45823</strain>
    </source>
</reference>
<dbReference type="CDD" id="cd08589">
    <property type="entry name" value="PI-PLCc_SaPLC1_like"/>
    <property type="match status" value="1"/>
</dbReference>
<protein>
    <recommendedName>
        <fullName evidence="3">Calcium-dependent phosphoinositide phospholipase C</fullName>
    </recommendedName>
</protein>
<evidence type="ECO:0000313" key="2">
    <source>
        <dbReference type="Proteomes" id="UP000539313"/>
    </source>
</evidence>
<dbReference type="InterPro" id="IPR032075">
    <property type="entry name" value="PI-PLC-C1"/>
</dbReference>